<keyword evidence="2" id="KW-0472">Membrane</keyword>
<protein>
    <recommendedName>
        <fullName evidence="5">Cellulase</fullName>
    </recommendedName>
</protein>
<dbReference type="EMBL" id="BNEB01000005">
    <property type="protein sequence ID" value="GHI65062.1"/>
    <property type="molecule type" value="Genomic_DNA"/>
</dbReference>
<feature type="transmembrane region" description="Helical" evidence="2">
    <location>
        <begin position="50"/>
        <end position="74"/>
    </location>
</feature>
<evidence type="ECO:0000313" key="4">
    <source>
        <dbReference type="Proteomes" id="UP000649259"/>
    </source>
</evidence>
<keyword evidence="2" id="KW-0812">Transmembrane</keyword>
<gene>
    <name evidence="3" type="ORF">Saso_67120</name>
</gene>
<feature type="compositionally biased region" description="Pro residues" evidence="1">
    <location>
        <begin position="86"/>
        <end position="108"/>
    </location>
</feature>
<evidence type="ECO:0008006" key="5">
    <source>
        <dbReference type="Google" id="ProtNLM"/>
    </source>
</evidence>
<feature type="compositionally biased region" description="Low complexity" evidence="1">
    <location>
        <begin position="147"/>
        <end position="180"/>
    </location>
</feature>
<accession>A0ABQ3SAJ0</accession>
<name>A0ABQ3SAJ0_9ACTN</name>
<feature type="compositionally biased region" description="Low complexity" evidence="1">
    <location>
        <begin position="118"/>
        <end position="134"/>
    </location>
</feature>
<feature type="compositionally biased region" description="Acidic residues" evidence="1">
    <location>
        <begin position="1"/>
        <end position="18"/>
    </location>
</feature>
<organism evidence="3 4">
    <name type="scientific">Streptomyces asoensis</name>
    <dbReference type="NCBI Taxonomy" id="249586"/>
    <lineage>
        <taxon>Bacteria</taxon>
        <taxon>Bacillati</taxon>
        <taxon>Actinomycetota</taxon>
        <taxon>Actinomycetes</taxon>
        <taxon>Kitasatosporales</taxon>
        <taxon>Streptomycetaceae</taxon>
        <taxon>Streptomyces</taxon>
    </lineage>
</organism>
<dbReference type="GeneID" id="91474482"/>
<dbReference type="RefSeq" id="WP_189926871.1">
    <property type="nucleotide sequence ID" value="NZ_BMSI01000014.1"/>
</dbReference>
<reference evidence="4" key="1">
    <citation type="submission" date="2023-07" db="EMBL/GenBank/DDBJ databases">
        <title>Whole genome shotgun sequence of Streptomyces cacaoi subsp. asoensis NBRC 13813.</title>
        <authorList>
            <person name="Komaki H."/>
            <person name="Tamura T."/>
        </authorList>
    </citation>
    <scope>NUCLEOTIDE SEQUENCE [LARGE SCALE GENOMIC DNA]</scope>
    <source>
        <strain evidence="4">NBRC 13813</strain>
    </source>
</reference>
<keyword evidence="4" id="KW-1185">Reference proteome</keyword>
<keyword evidence="2" id="KW-1133">Transmembrane helix</keyword>
<dbReference type="Proteomes" id="UP000649259">
    <property type="component" value="Unassembled WGS sequence"/>
</dbReference>
<sequence length="180" mass="17778">MITPADDFDDGPASDPDDPLTVILRPAPGHLGPPPGRYEEIRRGAARRRLVRTAAGAGAACAVAALAVLLPLHLTAADGPARPTVPLAPPPATGTPSTLPPSSSPSPVPATGDPVEGSRSPAADQRASAAAGDSTAPDTGRGRSPRSEPSSGGERSTTATAPPTPSAAPSDVPSASTARR</sequence>
<feature type="region of interest" description="Disordered" evidence="1">
    <location>
        <begin position="1"/>
        <end position="41"/>
    </location>
</feature>
<feature type="region of interest" description="Disordered" evidence="1">
    <location>
        <begin position="77"/>
        <end position="180"/>
    </location>
</feature>
<evidence type="ECO:0000256" key="1">
    <source>
        <dbReference type="SAM" id="MobiDB-lite"/>
    </source>
</evidence>
<proteinExistence type="predicted"/>
<evidence type="ECO:0000256" key="2">
    <source>
        <dbReference type="SAM" id="Phobius"/>
    </source>
</evidence>
<comment type="caution">
    <text evidence="3">The sequence shown here is derived from an EMBL/GenBank/DDBJ whole genome shotgun (WGS) entry which is preliminary data.</text>
</comment>
<evidence type="ECO:0000313" key="3">
    <source>
        <dbReference type="EMBL" id="GHI65062.1"/>
    </source>
</evidence>